<reference evidence="3" key="1">
    <citation type="submission" date="2021-05" db="EMBL/GenBank/DDBJ databases">
        <authorList>
            <person name="Alioto T."/>
            <person name="Alioto T."/>
            <person name="Gomez Garrido J."/>
        </authorList>
    </citation>
    <scope>NUCLEOTIDE SEQUENCE</scope>
</reference>
<dbReference type="GO" id="GO:0003352">
    <property type="term" value="P:regulation of cilium movement"/>
    <property type="evidence" value="ECO:0007669"/>
    <property type="project" value="TreeGrafter"/>
</dbReference>
<evidence type="ECO:0000256" key="1">
    <source>
        <dbReference type="SAM" id="Coils"/>
    </source>
</evidence>
<dbReference type="InterPro" id="IPR039750">
    <property type="entry name" value="DRC1/DRC2"/>
</dbReference>
<dbReference type="EMBL" id="HBUE01301295">
    <property type="protein sequence ID" value="CAG6579029.1"/>
    <property type="molecule type" value="Transcribed_RNA"/>
</dbReference>
<dbReference type="PANTHER" id="PTHR21625:SF1">
    <property type="entry name" value="DYNEIN REGULATORY COMPLEX PROTEIN 1"/>
    <property type="match status" value="1"/>
</dbReference>
<dbReference type="EMBL" id="HBUE01195298">
    <property type="protein sequence ID" value="CAG6527306.1"/>
    <property type="molecule type" value="Transcribed_RNA"/>
</dbReference>
<dbReference type="GO" id="GO:0005858">
    <property type="term" value="C:axonemal dynein complex"/>
    <property type="evidence" value="ECO:0007669"/>
    <property type="project" value="InterPro"/>
</dbReference>
<feature type="coiled-coil region" evidence="1">
    <location>
        <begin position="9"/>
        <end position="95"/>
    </location>
</feature>
<sequence length="357" mass="42262">MKRTFKEHLDLLENTIEEERHTLRSVASKKWDDLYTRRAVNERIKMKQEKERSEFFRNEIDRIEQEHIEITRATRIRLEQDNQALEIELQKVKTNTTLNSEKLDYNFQVLKKREDENLMVRNAQKRRLTKLNETIFVLRRKIKDVQMSCLIETEKLSSDILKLRANISHMTTKVNTFAEVNDRKYQCVWQMNKDECLNVLKSALEIDQILVEQHLGLKWQAPVIPDEYIQKLPEKRELLRTDTLSGQSPNSLSIVSFDDSNECNQIINTLQVVLKQAGFLIDKTAIKLIEKYAEEEKHIVCLDNVFNALGISNWDDLRKLKDRFEEIMKCRQYGLNDTSSKTDDSIMPKSDYSDEQF</sequence>
<dbReference type="GO" id="GO:0060285">
    <property type="term" value="P:cilium-dependent cell motility"/>
    <property type="evidence" value="ECO:0007669"/>
    <property type="project" value="TreeGrafter"/>
</dbReference>
<dbReference type="GO" id="GO:0070286">
    <property type="term" value="P:axonemal dynein complex assembly"/>
    <property type="evidence" value="ECO:0007669"/>
    <property type="project" value="InterPro"/>
</dbReference>
<evidence type="ECO:0000313" key="3">
    <source>
        <dbReference type="EMBL" id="CAG6579029.1"/>
    </source>
</evidence>
<keyword evidence="1" id="KW-0175">Coiled coil</keyword>
<name>A0A8D8JSJ5_CULPI</name>
<evidence type="ECO:0000256" key="2">
    <source>
        <dbReference type="SAM" id="MobiDB-lite"/>
    </source>
</evidence>
<dbReference type="PANTHER" id="PTHR21625">
    <property type="entry name" value="NYD-SP28 PROTEIN"/>
    <property type="match status" value="1"/>
</dbReference>
<accession>A0A8D8JSJ5</accession>
<proteinExistence type="predicted"/>
<protein>
    <submittedName>
        <fullName evidence="3">Dynein regulatory complex protein 1 homolog</fullName>
    </submittedName>
</protein>
<feature type="region of interest" description="Disordered" evidence="2">
    <location>
        <begin position="338"/>
        <end position="357"/>
    </location>
</feature>
<dbReference type="AlphaFoldDB" id="A0A8D8JSJ5"/>
<organism evidence="3">
    <name type="scientific">Culex pipiens</name>
    <name type="common">House mosquito</name>
    <dbReference type="NCBI Taxonomy" id="7175"/>
    <lineage>
        <taxon>Eukaryota</taxon>
        <taxon>Metazoa</taxon>
        <taxon>Ecdysozoa</taxon>
        <taxon>Arthropoda</taxon>
        <taxon>Hexapoda</taxon>
        <taxon>Insecta</taxon>
        <taxon>Pterygota</taxon>
        <taxon>Neoptera</taxon>
        <taxon>Endopterygota</taxon>
        <taxon>Diptera</taxon>
        <taxon>Nematocera</taxon>
        <taxon>Culicoidea</taxon>
        <taxon>Culicidae</taxon>
        <taxon>Culicinae</taxon>
        <taxon>Culicini</taxon>
        <taxon>Culex</taxon>
        <taxon>Culex</taxon>
    </lineage>
</organism>